<accession>A0A1H9UJT9</accession>
<reference evidence="3" key="1">
    <citation type="submission" date="2016-10" db="EMBL/GenBank/DDBJ databases">
        <authorList>
            <person name="Varghese N."/>
            <person name="Submissions S."/>
        </authorList>
    </citation>
    <scope>NUCLEOTIDE SEQUENCE [LARGE SCALE GENOMIC DNA]</scope>
    <source>
        <strain evidence="3">S1b</strain>
    </source>
</reference>
<evidence type="ECO:0000313" key="2">
    <source>
        <dbReference type="EMBL" id="SES09705.1"/>
    </source>
</evidence>
<sequence length="445" mass="50494">MGRTRKLLGTLDTYMDFYSYVSKGKRSSQDVTKYLQSKKKGASTISDHLKTARDGKLMYISFEDETFSLDCGGLAQELMSVISQLNLDVYIAEKKGKPEDSIPSVTSANSPQFEEMNKKLNAANNKNKKLQADLKKKDEEIAGLQKKIQQVLCESIFTEMNKKILVPGTLVSNPVEVLARDIFNECADKDVKRESASLYETKVEVKKELTEKNVIQHVCNQFKDSGVYKKFFGKKEANPQFENVKQKSDREKAIALLLANEEMDNQTKLSTYALWYFHDDPEMEELLTYAGDYGINANYVIRILEQPGERNYRTIRAFLKQAMSASEAHIKRRTVQELLCGDWQAVAKYRGKMCHFKLVPVEEIRAFRNLLLKYDQGNATCMACQMITSGPMDQKLIQDGGELNTPQIEVPSFVHEADGDVDIHVAIDESLAMNDFAETEVKADE</sequence>
<feature type="coiled-coil region" evidence="1">
    <location>
        <begin position="113"/>
        <end position="154"/>
    </location>
</feature>
<dbReference type="RefSeq" id="WP_074730931.1">
    <property type="nucleotide sequence ID" value="NZ_FOGW01000031.1"/>
</dbReference>
<gene>
    <name evidence="2" type="ORF">SAMN02910429_02141</name>
</gene>
<evidence type="ECO:0000256" key="1">
    <source>
        <dbReference type="SAM" id="Coils"/>
    </source>
</evidence>
<protein>
    <submittedName>
        <fullName evidence="2">Uncharacterized protein</fullName>
    </submittedName>
</protein>
<evidence type="ECO:0000313" key="3">
    <source>
        <dbReference type="Proteomes" id="UP000182471"/>
    </source>
</evidence>
<keyword evidence="1" id="KW-0175">Coiled coil</keyword>
<name>A0A1H9UJT9_9FIRM</name>
<keyword evidence="3" id="KW-1185">Reference proteome</keyword>
<dbReference type="Proteomes" id="UP000182471">
    <property type="component" value="Unassembled WGS sequence"/>
</dbReference>
<dbReference type="AlphaFoldDB" id="A0A1H9UJT9"/>
<proteinExistence type="predicted"/>
<organism evidence="2 3">
    <name type="scientific">Lachnobacterium bovis</name>
    <dbReference type="NCBI Taxonomy" id="140626"/>
    <lineage>
        <taxon>Bacteria</taxon>
        <taxon>Bacillati</taxon>
        <taxon>Bacillota</taxon>
        <taxon>Clostridia</taxon>
        <taxon>Lachnospirales</taxon>
        <taxon>Lachnospiraceae</taxon>
        <taxon>Lachnobacterium</taxon>
    </lineage>
</organism>
<dbReference type="EMBL" id="FOGW01000031">
    <property type="protein sequence ID" value="SES09705.1"/>
    <property type="molecule type" value="Genomic_DNA"/>
</dbReference>